<dbReference type="PANTHER" id="PTHR30469:SF37">
    <property type="entry name" value="RAGD PROTEIN"/>
    <property type="match status" value="1"/>
</dbReference>
<dbReference type="GO" id="GO:1990281">
    <property type="term" value="C:efflux pump complex"/>
    <property type="evidence" value="ECO:0007669"/>
    <property type="project" value="TreeGrafter"/>
</dbReference>
<dbReference type="Gene3D" id="2.40.30.170">
    <property type="match status" value="1"/>
</dbReference>
<keyword evidence="3" id="KW-0813">Transport</keyword>
<dbReference type="Gene3D" id="2.40.420.20">
    <property type="match status" value="1"/>
</dbReference>
<evidence type="ECO:0000256" key="2">
    <source>
        <dbReference type="ARBA" id="ARBA00009477"/>
    </source>
</evidence>
<feature type="transmembrane region" description="Helical" evidence="5">
    <location>
        <begin position="20"/>
        <end position="38"/>
    </location>
</feature>
<keyword evidence="5" id="KW-1133">Transmembrane helix</keyword>
<evidence type="ECO:0000259" key="7">
    <source>
        <dbReference type="Pfam" id="PF25954"/>
    </source>
</evidence>
<dbReference type="NCBIfam" id="TIGR01730">
    <property type="entry name" value="RND_mfp"/>
    <property type="match status" value="1"/>
</dbReference>
<dbReference type="InterPro" id="IPR058625">
    <property type="entry name" value="MdtA-like_BSH"/>
</dbReference>
<proteinExistence type="inferred from homology"/>
<dbReference type="Pfam" id="PF25917">
    <property type="entry name" value="BSH_RND"/>
    <property type="match status" value="1"/>
</dbReference>
<dbReference type="FunFam" id="2.40.30.170:FF:000010">
    <property type="entry name" value="Efflux RND transporter periplasmic adaptor subunit"/>
    <property type="match status" value="1"/>
</dbReference>
<evidence type="ECO:0000313" key="10">
    <source>
        <dbReference type="Proteomes" id="UP000237839"/>
    </source>
</evidence>
<keyword evidence="5" id="KW-0472">Membrane</keyword>
<dbReference type="GO" id="GO:0015562">
    <property type="term" value="F:efflux transmembrane transporter activity"/>
    <property type="evidence" value="ECO:0007669"/>
    <property type="project" value="TreeGrafter"/>
</dbReference>
<comment type="similarity">
    <text evidence="2">Belongs to the membrane fusion protein (MFP) (TC 8.A.1) family.</text>
</comment>
<feature type="domain" description="CusB-like beta-barrel" evidence="7">
    <location>
        <begin position="236"/>
        <end position="307"/>
    </location>
</feature>
<dbReference type="Pfam" id="PF25967">
    <property type="entry name" value="RND-MFP_C"/>
    <property type="match status" value="1"/>
</dbReference>
<protein>
    <submittedName>
        <fullName evidence="9">Efflux transporter, RND family, MFP subunit</fullName>
    </submittedName>
</protein>
<keyword evidence="5" id="KW-0812">Transmembrane</keyword>
<name>A0A2S9H0Z2_9BURK</name>
<evidence type="ECO:0000259" key="8">
    <source>
        <dbReference type="Pfam" id="PF25967"/>
    </source>
</evidence>
<evidence type="ECO:0000259" key="6">
    <source>
        <dbReference type="Pfam" id="PF25917"/>
    </source>
</evidence>
<dbReference type="InterPro" id="IPR058627">
    <property type="entry name" value="MdtA-like_C"/>
</dbReference>
<evidence type="ECO:0000256" key="3">
    <source>
        <dbReference type="ARBA" id="ARBA00022448"/>
    </source>
</evidence>
<accession>A0A2S9H0Z2</accession>
<dbReference type="RefSeq" id="WP_105531316.1">
    <property type="nucleotide sequence ID" value="NZ_PUGF01000006.1"/>
</dbReference>
<dbReference type="OrthoDB" id="9806939at2"/>
<feature type="domain" description="Multidrug resistance protein MdtA-like barrel-sandwich hybrid" evidence="6">
    <location>
        <begin position="85"/>
        <end position="219"/>
    </location>
</feature>
<comment type="subcellular location">
    <subcellularLocation>
        <location evidence="1">Cell envelope</location>
    </subcellularLocation>
</comment>
<dbReference type="Pfam" id="PF25954">
    <property type="entry name" value="Beta-barrel_RND_2"/>
    <property type="match status" value="1"/>
</dbReference>
<dbReference type="Gene3D" id="2.40.50.100">
    <property type="match status" value="1"/>
</dbReference>
<sequence>MSSNEIKTPAPRRLPGNLKVIALIIVAIAGAVVAYGLISRSRDKAALVSQAQERLIPIVKVIQPASRADAQPLTLPGTLQAFYSATVYARVSGYLKHWSVDIGAPVKSGQQLADIETPELDQQLKQSEANLETALANERLTEITSKRWQHLLASDSVSQQEADEKSGDYDAKKALSSAARADVDRLRVLESFKRITAPFDGVVTARKTDIGALINAGHDSGHELFTVADVHKLRLYVNVPQSYANLIQVGMKAKLDVPEHPGQTFDALLANNSRSVSEGSGTILVELEVDNKDGKLLPGEYGNVHFDLPRDMKAVQVPASALSFRKEGLTIATLTPDNRVAFRVVKISHDLGTVVEIDSGLAATDRLIDNPPDSLENGDQVRPAAEPAPSSTASAGGAKS</sequence>
<dbReference type="InterPro" id="IPR006143">
    <property type="entry name" value="RND_pump_MFP"/>
</dbReference>
<dbReference type="Gene3D" id="1.10.287.470">
    <property type="entry name" value="Helix hairpin bin"/>
    <property type="match status" value="1"/>
</dbReference>
<dbReference type="InterPro" id="IPR058792">
    <property type="entry name" value="Beta-barrel_RND_2"/>
</dbReference>
<keyword evidence="10" id="KW-1185">Reference proteome</keyword>
<evidence type="ECO:0000256" key="4">
    <source>
        <dbReference type="SAM" id="MobiDB-lite"/>
    </source>
</evidence>
<evidence type="ECO:0000256" key="1">
    <source>
        <dbReference type="ARBA" id="ARBA00004196"/>
    </source>
</evidence>
<feature type="domain" description="Multidrug resistance protein MdtA-like C-terminal permuted SH3" evidence="8">
    <location>
        <begin position="314"/>
        <end position="368"/>
    </location>
</feature>
<organism evidence="9 10">
    <name type="scientific">Solimicrobium silvestre</name>
    <dbReference type="NCBI Taxonomy" id="2099400"/>
    <lineage>
        <taxon>Bacteria</taxon>
        <taxon>Pseudomonadati</taxon>
        <taxon>Pseudomonadota</taxon>
        <taxon>Betaproteobacteria</taxon>
        <taxon>Burkholderiales</taxon>
        <taxon>Oxalobacteraceae</taxon>
        <taxon>Solimicrobium</taxon>
    </lineage>
</organism>
<dbReference type="PANTHER" id="PTHR30469">
    <property type="entry name" value="MULTIDRUG RESISTANCE PROTEIN MDTA"/>
    <property type="match status" value="1"/>
</dbReference>
<dbReference type="SUPFAM" id="SSF111369">
    <property type="entry name" value="HlyD-like secretion proteins"/>
    <property type="match status" value="1"/>
</dbReference>
<dbReference type="AlphaFoldDB" id="A0A2S9H0Z2"/>
<feature type="compositionally biased region" description="Low complexity" evidence="4">
    <location>
        <begin position="383"/>
        <end position="400"/>
    </location>
</feature>
<evidence type="ECO:0000313" key="9">
    <source>
        <dbReference type="EMBL" id="PRC93654.1"/>
    </source>
</evidence>
<reference evidence="9 10" key="1">
    <citation type="submission" date="2018-02" db="EMBL/GenBank/DDBJ databases">
        <title>Solimicrobium silvestre gen. nov., sp. nov., isolated from alpine forest soil.</title>
        <authorList>
            <person name="Margesin R."/>
            <person name="Albuquerque L."/>
            <person name="Zhang D.-C."/>
            <person name="Froufe H.J.C."/>
            <person name="Severino R."/>
            <person name="Roxo I."/>
            <person name="Egas C."/>
            <person name="Da Costa M.S."/>
        </authorList>
    </citation>
    <scope>NUCLEOTIDE SEQUENCE [LARGE SCALE GENOMIC DNA]</scope>
    <source>
        <strain evidence="9 10">S20-91</strain>
    </source>
</reference>
<gene>
    <name evidence="9" type="ORF">S2091_1655</name>
</gene>
<dbReference type="Proteomes" id="UP000237839">
    <property type="component" value="Unassembled WGS sequence"/>
</dbReference>
<dbReference type="EMBL" id="PUGF01000006">
    <property type="protein sequence ID" value="PRC93654.1"/>
    <property type="molecule type" value="Genomic_DNA"/>
</dbReference>
<feature type="region of interest" description="Disordered" evidence="4">
    <location>
        <begin position="367"/>
        <end position="400"/>
    </location>
</feature>
<evidence type="ECO:0000256" key="5">
    <source>
        <dbReference type="SAM" id="Phobius"/>
    </source>
</evidence>
<comment type="caution">
    <text evidence="9">The sequence shown here is derived from an EMBL/GenBank/DDBJ whole genome shotgun (WGS) entry which is preliminary data.</text>
</comment>